<comment type="caution">
    <text evidence="2">The sequence shown here is derived from an EMBL/GenBank/DDBJ whole genome shotgun (WGS) entry which is preliminary data.</text>
</comment>
<evidence type="ECO:0000313" key="3">
    <source>
        <dbReference type="Proteomes" id="UP001165135"/>
    </source>
</evidence>
<dbReference type="Pfam" id="PF13302">
    <property type="entry name" value="Acetyltransf_3"/>
    <property type="match status" value="1"/>
</dbReference>
<organism evidence="2 3">
    <name type="scientific">Actinoallomurus iriomotensis</name>
    <dbReference type="NCBI Taxonomy" id="478107"/>
    <lineage>
        <taxon>Bacteria</taxon>
        <taxon>Bacillati</taxon>
        <taxon>Actinomycetota</taxon>
        <taxon>Actinomycetes</taxon>
        <taxon>Streptosporangiales</taxon>
        <taxon>Thermomonosporaceae</taxon>
        <taxon>Actinoallomurus</taxon>
    </lineage>
</organism>
<dbReference type="InterPro" id="IPR000182">
    <property type="entry name" value="GNAT_dom"/>
</dbReference>
<dbReference type="PANTHER" id="PTHR39173:SF1">
    <property type="entry name" value="ACETYLTRANSFERASE"/>
    <property type="match status" value="1"/>
</dbReference>
<evidence type="ECO:0000313" key="2">
    <source>
        <dbReference type="EMBL" id="GLY80127.1"/>
    </source>
</evidence>
<dbReference type="Proteomes" id="UP001165135">
    <property type="component" value="Unassembled WGS sequence"/>
</dbReference>
<dbReference type="PANTHER" id="PTHR39173">
    <property type="entry name" value="ACETYLTRANSFERASE"/>
    <property type="match status" value="1"/>
</dbReference>
<evidence type="ECO:0000259" key="1">
    <source>
        <dbReference type="PROSITE" id="PS51186"/>
    </source>
</evidence>
<dbReference type="EMBL" id="BSTJ01000013">
    <property type="protein sequence ID" value="GLY80127.1"/>
    <property type="molecule type" value="Genomic_DNA"/>
</dbReference>
<dbReference type="AlphaFoldDB" id="A0A9W6RTZ3"/>
<dbReference type="InterPro" id="IPR016181">
    <property type="entry name" value="Acyl_CoA_acyltransferase"/>
</dbReference>
<dbReference type="PROSITE" id="PS51186">
    <property type="entry name" value="GNAT"/>
    <property type="match status" value="1"/>
</dbReference>
<accession>A0A9W6RTZ3</accession>
<dbReference type="RefSeq" id="WP_285632631.1">
    <property type="nucleotide sequence ID" value="NZ_BSTJ01000013.1"/>
</dbReference>
<dbReference type="SUPFAM" id="SSF55729">
    <property type="entry name" value="Acyl-CoA N-acyltransferases (Nat)"/>
    <property type="match status" value="1"/>
</dbReference>
<proteinExistence type="predicted"/>
<sequence length="172" mass="19172">MSDLAETPRLVQPTAALRDSFLTGERADCLAEGRSTEWLAPAVEDFDAFVAERRGVFLRWGVPCTGFWYVAGQDYLGMLIIRHRLTPELAEVGGHVGYHVVTPWRRRGHATRMLSAGLLECRRLGLDRVLLTCGRDNEASRRVILANGGVLDRPHGDEDRFWITLDEGPGTA</sequence>
<name>A0A9W6RTZ3_9ACTN</name>
<protein>
    <recommendedName>
        <fullName evidence="1">N-acetyltransferase domain-containing protein</fullName>
    </recommendedName>
</protein>
<reference evidence="2" key="1">
    <citation type="submission" date="2023-03" db="EMBL/GenBank/DDBJ databases">
        <title>Actinoallomurus iriomotensis NBRC 103681.</title>
        <authorList>
            <person name="Ichikawa N."/>
            <person name="Sato H."/>
            <person name="Tonouchi N."/>
        </authorList>
    </citation>
    <scope>NUCLEOTIDE SEQUENCE</scope>
    <source>
        <strain evidence="2">NBRC 103681</strain>
    </source>
</reference>
<gene>
    <name evidence="2" type="ORF">Airi01_083940</name>
</gene>
<dbReference type="Gene3D" id="3.40.630.30">
    <property type="match status" value="1"/>
</dbReference>
<dbReference type="GO" id="GO:0016747">
    <property type="term" value="F:acyltransferase activity, transferring groups other than amino-acyl groups"/>
    <property type="evidence" value="ECO:0007669"/>
    <property type="project" value="InterPro"/>
</dbReference>
<feature type="domain" description="N-acetyltransferase" evidence="1">
    <location>
        <begin position="25"/>
        <end position="166"/>
    </location>
</feature>